<dbReference type="Pfam" id="PF02537">
    <property type="entry name" value="CRCB"/>
    <property type="match status" value="1"/>
</dbReference>
<dbReference type="Proteomes" id="UP001056610">
    <property type="component" value="Chromosome"/>
</dbReference>
<dbReference type="PANTHER" id="PTHR28259:SF1">
    <property type="entry name" value="FLUORIDE EXPORT PROTEIN 1-RELATED"/>
    <property type="match status" value="1"/>
</dbReference>
<comment type="similarity">
    <text evidence="7 10">Belongs to the fluoride channel Fluc/FEX (TC 1.A.43) family.</text>
</comment>
<keyword evidence="10" id="KW-0479">Metal-binding</keyword>
<evidence type="ECO:0000256" key="9">
    <source>
        <dbReference type="ARBA" id="ARBA00049940"/>
    </source>
</evidence>
<evidence type="ECO:0000256" key="3">
    <source>
        <dbReference type="ARBA" id="ARBA00022692"/>
    </source>
</evidence>
<dbReference type="NCBIfam" id="NF010824">
    <property type="entry name" value="PRK14228.1"/>
    <property type="match status" value="1"/>
</dbReference>
<keyword evidence="10" id="KW-0406">Ion transport</keyword>
<accession>A0ABY4QGY0</accession>
<evidence type="ECO:0000256" key="7">
    <source>
        <dbReference type="ARBA" id="ARBA00035120"/>
    </source>
</evidence>
<keyword evidence="10" id="KW-0915">Sodium</keyword>
<comment type="subcellular location">
    <subcellularLocation>
        <location evidence="1 10">Cell membrane</location>
        <topology evidence="1 10">Multi-pass membrane protein</topology>
    </subcellularLocation>
</comment>
<feature type="transmembrane region" description="Helical" evidence="10">
    <location>
        <begin position="47"/>
        <end position="70"/>
    </location>
</feature>
<gene>
    <name evidence="10 11" type="primary">crcB</name>
    <name evidence="10" type="synonym">fluC</name>
    <name evidence="11" type="ORF">M5I08_15735</name>
</gene>
<dbReference type="HAMAP" id="MF_00454">
    <property type="entry name" value="FluC"/>
    <property type="match status" value="1"/>
</dbReference>
<comment type="catalytic activity">
    <reaction evidence="8">
        <text>fluoride(in) = fluoride(out)</text>
        <dbReference type="Rhea" id="RHEA:76159"/>
        <dbReference type="ChEBI" id="CHEBI:17051"/>
    </reaction>
    <physiologicalReaction direction="left-to-right" evidence="8">
        <dbReference type="Rhea" id="RHEA:76160"/>
    </physiologicalReaction>
</comment>
<keyword evidence="10" id="KW-0813">Transport</keyword>
<keyword evidence="4 10" id="KW-1133">Transmembrane helix</keyword>
<dbReference type="PANTHER" id="PTHR28259">
    <property type="entry name" value="FLUORIDE EXPORT PROTEIN 1-RELATED"/>
    <property type="match status" value="1"/>
</dbReference>
<evidence type="ECO:0000256" key="5">
    <source>
        <dbReference type="ARBA" id="ARBA00023136"/>
    </source>
</evidence>
<evidence type="ECO:0000256" key="1">
    <source>
        <dbReference type="ARBA" id="ARBA00004651"/>
    </source>
</evidence>
<evidence type="ECO:0000256" key="4">
    <source>
        <dbReference type="ARBA" id="ARBA00022989"/>
    </source>
</evidence>
<evidence type="ECO:0000313" key="11">
    <source>
        <dbReference type="EMBL" id="UQX09752.1"/>
    </source>
</evidence>
<organism evidence="11 12">
    <name type="scientific">Candidatus Mycobacterium methanotrophicum</name>
    <dbReference type="NCBI Taxonomy" id="2943498"/>
    <lineage>
        <taxon>Bacteria</taxon>
        <taxon>Bacillati</taxon>
        <taxon>Actinomycetota</taxon>
        <taxon>Actinomycetes</taxon>
        <taxon>Mycobacteriales</taxon>
        <taxon>Mycobacteriaceae</taxon>
        <taxon>Mycobacterium</taxon>
    </lineage>
</organism>
<comment type="caution">
    <text evidence="10">Lacks conserved residue(s) required for the propagation of feature annotation.</text>
</comment>
<feature type="binding site" evidence="10">
    <location>
        <position position="70"/>
    </location>
    <ligand>
        <name>Na(+)</name>
        <dbReference type="ChEBI" id="CHEBI:29101"/>
        <note>structural</note>
    </ligand>
</feature>
<feature type="binding site" evidence="10">
    <location>
        <position position="68"/>
    </location>
    <ligand>
        <name>Na(+)</name>
        <dbReference type="ChEBI" id="CHEBI:29101"/>
        <note>structural</note>
    </ligand>
</feature>
<sequence length="125" mass="13040">MTIPIGVLIAGGVGGMLRFLVDAAVGHRVKRSFPFGTLTVNTSASVLMGLVTGFSFGLSDHALAAIGGYSTFSTWMLETQRLEEERQLGTALANIVVSMVLGLAAALLGQWIAATVLGHPIGERL</sequence>
<keyword evidence="5 10" id="KW-0472">Membrane</keyword>
<keyword evidence="6 10" id="KW-0407">Ion channel</keyword>
<comment type="function">
    <text evidence="9 10">Fluoride-specific ion channel. Important for reducing fluoride concentration in the cell, thus reducing its toxicity.</text>
</comment>
<protein>
    <recommendedName>
        <fullName evidence="10">Fluoride-specific ion channel FluC</fullName>
    </recommendedName>
</protein>
<reference evidence="11" key="1">
    <citation type="submission" date="2022-05" db="EMBL/GenBank/DDBJ databases">
        <title>A methanotrophic Mycobacterium dominates a cave microbial ecosystem.</title>
        <authorList>
            <person name="Van Spanning R.J.M."/>
            <person name="Guan Q."/>
            <person name="Melkonian C."/>
            <person name="Gallant J."/>
            <person name="Polerecky L."/>
            <person name="Flot J.-F."/>
            <person name="Brandt B.W."/>
            <person name="Braster M."/>
            <person name="Iturbe Espinoza P."/>
            <person name="Aerts J."/>
            <person name="Meima-Franke M."/>
            <person name="Piersma S.R."/>
            <person name="Bunduc C."/>
            <person name="Ummels R."/>
            <person name="Pain A."/>
            <person name="Fleming E.J."/>
            <person name="van der Wel N."/>
            <person name="Gherman V.D."/>
            <person name="Sarbu S.M."/>
            <person name="Bodelier P.L.E."/>
            <person name="Bitter W."/>
        </authorList>
    </citation>
    <scope>NUCLEOTIDE SEQUENCE</scope>
    <source>
        <strain evidence="11">Sulfur Cave</strain>
    </source>
</reference>
<name>A0ABY4QGY0_9MYCO</name>
<comment type="activity regulation">
    <text evidence="10">Na(+) is not transported, but it plays an essential structural role and its presence is essential for fluoride channel function.</text>
</comment>
<evidence type="ECO:0000256" key="10">
    <source>
        <dbReference type="HAMAP-Rule" id="MF_00454"/>
    </source>
</evidence>
<keyword evidence="3 10" id="KW-0812">Transmembrane</keyword>
<evidence type="ECO:0000256" key="8">
    <source>
        <dbReference type="ARBA" id="ARBA00035585"/>
    </source>
</evidence>
<feature type="transmembrane region" description="Helical" evidence="10">
    <location>
        <begin position="91"/>
        <end position="113"/>
    </location>
</feature>
<dbReference type="RefSeq" id="WP_219066170.1">
    <property type="nucleotide sequence ID" value="NZ_CAJUXY010000005.1"/>
</dbReference>
<proteinExistence type="inferred from homology"/>
<dbReference type="EMBL" id="CP097320">
    <property type="protein sequence ID" value="UQX09752.1"/>
    <property type="molecule type" value="Genomic_DNA"/>
</dbReference>
<keyword evidence="2 10" id="KW-1003">Cell membrane</keyword>
<keyword evidence="12" id="KW-1185">Reference proteome</keyword>
<dbReference type="InterPro" id="IPR003691">
    <property type="entry name" value="FluC"/>
</dbReference>
<evidence type="ECO:0000256" key="6">
    <source>
        <dbReference type="ARBA" id="ARBA00023303"/>
    </source>
</evidence>
<evidence type="ECO:0000313" key="12">
    <source>
        <dbReference type="Proteomes" id="UP001056610"/>
    </source>
</evidence>
<evidence type="ECO:0000256" key="2">
    <source>
        <dbReference type="ARBA" id="ARBA00022475"/>
    </source>
</evidence>